<evidence type="ECO:0000256" key="1">
    <source>
        <dbReference type="ARBA" id="ARBA00004141"/>
    </source>
</evidence>
<reference evidence="6 7" key="1">
    <citation type="submission" date="2016-11" db="EMBL/GenBank/DDBJ databases">
        <authorList>
            <person name="Jaros S."/>
            <person name="Januszkiewicz K."/>
            <person name="Wedrychowicz H."/>
        </authorList>
    </citation>
    <scope>NUCLEOTIDE SEQUENCE [LARGE SCALE GENOMIC DNA]</scope>
    <source>
        <strain evidence="6 7">CGMCC 1.12145</strain>
    </source>
</reference>
<evidence type="ECO:0000256" key="5">
    <source>
        <dbReference type="SAM" id="Phobius"/>
    </source>
</evidence>
<feature type="transmembrane region" description="Helical" evidence="5">
    <location>
        <begin position="122"/>
        <end position="139"/>
    </location>
</feature>
<sequence length="148" mass="16896">MFLKVTHIIFRLILGGMLTYGGIAKFTKPVPEPTQMIEQVQRGEELGDNIPVLKIRNYIFGMKQTGYFWPFLGTVELLAGVLLLSQVFGILGAIIALPVTLNIFFFHLFLEPEHIRELIQTGGLLLINIWLLLVSYPRWKSVVLDKVW</sequence>
<dbReference type="STRING" id="1150368.SAMN02927921_02837"/>
<dbReference type="InterPro" id="IPR032808">
    <property type="entry name" value="DoxX"/>
</dbReference>
<keyword evidence="2 5" id="KW-0812">Transmembrane</keyword>
<protein>
    <submittedName>
        <fullName evidence="6">DoxX protein</fullName>
    </submittedName>
</protein>
<dbReference type="OrthoDB" id="5524812at2"/>
<accession>A0A1K1QSQ1</accession>
<dbReference type="EMBL" id="FPJE01000015">
    <property type="protein sequence ID" value="SFW62943.1"/>
    <property type="molecule type" value="Genomic_DNA"/>
</dbReference>
<gene>
    <name evidence="6" type="ORF">SAMN02927921_02837</name>
</gene>
<dbReference type="Proteomes" id="UP000182248">
    <property type="component" value="Unassembled WGS sequence"/>
</dbReference>
<evidence type="ECO:0000313" key="7">
    <source>
        <dbReference type="Proteomes" id="UP000182248"/>
    </source>
</evidence>
<proteinExistence type="predicted"/>
<evidence type="ECO:0000256" key="2">
    <source>
        <dbReference type="ARBA" id="ARBA00022692"/>
    </source>
</evidence>
<dbReference type="Pfam" id="PF07681">
    <property type="entry name" value="DoxX"/>
    <property type="match status" value="1"/>
</dbReference>
<evidence type="ECO:0000256" key="3">
    <source>
        <dbReference type="ARBA" id="ARBA00022989"/>
    </source>
</evidence>
<organism evidence="6 7">
    <name type="scientific">Sinomicrobium oceani</name>
    <dbReference type="NCBI Taxonomy" id="1150368"/>
    <lineage>
        <taxon>Bacteria</taxon>
        <taxon>Pseudomonadati</taxon>
        <taxon>Bacteroidota</taxon>
        <taxon>Flavobacteriia</taxon>
        <taxon>Flavobacteriales</taxon>
        <taxon>Flavobacteriaceae</taxon>
        <taxon>Sinomicrobium</taxon>
    </lineage>
</organism>
<name>A0A1K1QSQ1_9FLAO</name>
<feature type="transmembrane region" description="Helical" evidence="5">
    <location>
        <begin position="66"/>
        <end position="84"/>
    </location>
</feature>
<keyword evidence="7" id="KW-1185">Reference proteome</keyword>
<comment type="subcellular location">
    <subcellularLocation>
        <location evidence="1">Membrane</location>
        <topology evidence="1">Multi-pass membrane protein</topology>
    </subcellularLocation>
</comment>
<feature type="transmembrane region" description="Helical" evidence="5">
    <location>
        <begin position="90"/>
        <end position="110"/>
    </location>
</feature>
<dbReference type="AlphaFoldDB" id="A0A1K1QSQ1"/>
<evidence type="ECO:0000313" key="6">
    <source>
        <dbReference type="EMBL" id="SFW62943.1"/>
    </source>
</evidence>
<evidence type="ECO:0000256" key="4">
    <source>
        <dbReference type="ARBA" id="ARBA00023136"/>
    </source>
</evidence>
<keyword evidence="4 5" id="KW-0472">Membrane</keyword>
<keyword evidence="3 5" id="KW-1133">Transmembrane helix</keyword>
<dbReference type="RefSeq" id="WP_072318043.1">
    <property type="nucleotide sequence ID" value="NZ_FPJE01000015.1"/>
</dbReference>